<dbReference type="PANTHER" id="PTHR33991:SF1">
    <property type="entry name" value="DNA REPAIR PROTEIN RECO"/>
    <property type="match status" value="1"/>
</dbReference>
<dbReference type="InterPro" id="IPR022572">
    <property type="entry name" value="DNA_rep/recomb_RecO_N"/>
</dbReference>
<organism evidence="10 12">
    <name type="scientific">Oenococcus oeni</name>
    <name type="common">Leuconostoc oenos</name>
    <dbReference type="NCBI Taxonomy" id="1247"/>
    <lineage>
        <taxon>Bacteria</taxon>
        <taxon>Bacillati</taxon>
        <taxon>Bacillota</taxon>
        <taxon>Bacilli</taxon>
        <taxon>Lactobacillales</taxon>
        <taxon>Lactobacillaceae</taxon>
        <taxon>Oenococcus</taxon>
    </lineage>
</organism>
<keyword evidence="5 7" id="KW-0234">DNA repair</keyword>
<dbReference type="EMBL" id="LR031358">
    <property type="protein sequence ID" value="VDB98162.1"/>
    <property type="molecule type" value="Genomic_DNA"/>
</dbReference>
<evidence type="ECO:0000313" key="13">
    <source>
        <dbReference type="Proteomes" id="UP000294726"/>
    </source>
</evidence>
<dbReference type="GeneID" id="75065937"/>
<dbReference type="Proteomes" id="UP001281024">
    <property type="component" value="Unassembled WGS sequence"/>
</dbReference>
<name>A0A483B7K6_OENOE</name>
<dbReference type="InterPro" id="IPR037278">
    <property type="entry name" value="ARFGAP/RecO"/>
</dbReference>
<dbReference type="PANTHER" id="PTHR33991">
    <property type="entry name" value="DNA REPAIR PROTEIN RECO"/>
    <property type="match status" value="1"/>
</dbReference>
<feature type="domain" description="DNA replication/recombination mediator RecO N-terminal" evidence="8">
    <location>
        <begin position="4"/>
        <end position="80"/>
    </location>
</feature>
<evidence type="ECO:0000256" key="6">
    <source>
        <dbReference type="ARBA" id="ARBA00033409"/>
    </source>
</evidence>
<evidence type="ECO:0000256" key="5">
    <source>
        <dbReference type="ARBA" id="ARBA00023204"/>
    </source>
</evidence>
<dbReference type="NCBIfam" id="TIGR00613">
    <property type="entry name" value="reco"/>
    <property type="match status" value="1"/>
</dbReference>
<dbReference type="SMR" id="A0A483B7K6"/>
<dbReference type="Gene3D" id="2.40.50.140">
    <property type="entry name" value="Nucleic acid-binding proteins"/>
    <property type="match status" value="1"/>
</dbReference>
<evidence type="ECO:0000259" key="8">
    <source>
        <dbReference type="Pfam" id="PF11967"/>
    </source>
</evidence>
<dbReference type="GO" id="GO:0043590">
    <property type="term" value="C:bacterial nucleoid"/>
    <property type="evidence" value="ECO:0007669"/>
    <property type="project" value="TreeGrafter"/>
</dbReference>
<dbReference type="InterPro" id="IPR012340">
    <property type="entry name" value="NA-bd_OB-fold"/>
</dbReference>
<dbReference type="SUPFAM" id="SSF57863">
    <property type="entry name" value="ArfGap/RecO-like zinc finger"/>
    <property type="match status" value="1"/>
</dbReference>
<comment type="function">
    <text evidence="7">Involved in DNA repair and RecF pathway recombination.</text>
</comment>
<dbReference type="Gene3D" id="1.20.1440.120">
    <property type="entry name" value="Recombination protein O, C-terminal domain"/>
    <property type="match status" value="1"/>
</dbReference>
<dbReference type="Pfam" id="PF11967">
    <property type="entry name" value="RecO_N"/>
    <property type="match status" value="1"/>
</dbReference>
<evidence type="ECO:0000256" key="1">
    <source>
        <dbReference type="ARBA" id="ARBA00007452"/>
    </source>
</evidence>
<keyword evidence="4 7" id="KW-0233">DNA recombination</keyword>
<dbReference type="InterPro" id="IPR042242">
    <property type="entry name" value="RecO_C"/>
</dbReference>
<dbReference type="SUPFAM" id="SSF50249">
    <property type="entry name" value="Nucleic acid-binding proteins"/>
    <property type="match status" value="1"/>
</dbReference>
<accession>A0A483B7K6</accession>
<proteinExistence type="inferred from homology"/>
<dbReference type="HAMAP" id="MF_00201">
    <property type="entry name" value="RecO"/>
    <property type="match status" value="1"/>
</dbReference>
<evidence type="ECO:0000256" key="3">
    <source>
        <dbReference type="ARBA" id="ARBA00022763"/>
    </source>
</evidence>
<evidence type="ECO:0000256" key="4">
    <source>
        <dbReference type="ARBA" id="ARBA00023172"/>
    </source>
</evidence>
<evidence type="ECO:0000313" key="12">
    <source>
        <dbReference type="Proteomes" id="UP000181728"/>
    </source>
</evidence>
<keyword evidence="3 7" id="KW-0227">DNA damage</keyword>
<evidence type="ECO:0000256" key="2">
    <source>
        <dbReference type="ARBA" id="ARBA00021310"/>
    </source>
</evidence>
<reference evidence="9" key="3">
    <citation type="submission" date="2019-10" db="EMBL/GenBank/DDBJ databases">
        <title>Malate fermentation in French cider.</title>
        <authorList>
            <person name="Cousin F.J."/>
            <person name="Medina Fernandez S."/>
            <person name="Misery B."/>
            <person name="Laplace J.-M."/>
            <person name="Cretenet M."/>
        </authorList>
    </citation>
    <scope>NUCLEOTIDE SEQUENCE</scope>
    <source>
        <strain evidence="9">UCMA15129</strain>
    </source>
</reference>
<dbReference type="OMA" id="LCTQSET"/>
<gene>
    <name evidence="7 9" type="primary">recO</name>
    <name evidence="10" type="ORF">ATX59_04790</name>
    <name evidence="9" type="ORF">GA838_03075</name>
    <name evidence="11" type="ORF">OENI_0977</name>
</gene>
<dbReference type="Proteomes" id="UP000294726">
    <property type="component" value="Chromosome"/>
</dbReference>
<comment type="similarity">
    <text evidence="1 7">Belongs to the RecO family.</text>
</comment>
<sequence length="258" mass="29420">MVDKISGIVISVRDYSENDSLIKIISPTIGINTYLARGSKKTKSSLKIATQLFTYGDFFGKYPKKNGLGYLNSSESTSIFKNISLDIILNAYASHIAELLAAAFDENTNIDQWYFMFFQALKKIDAGLDPQVIANVFEIQLLSVFGVEPNLFSDPINGQTEGEFDFSEQYNGILSKKNYHLDDRRLHANPKAIYYLRMFSKIKISQFNSINISENVKRSLQRVINLIYDRQIGLKTRSRTFIEQMNSLQIKYPNDSSN</sequence>
<dbReference type="RefSeq" id="WP_002820477.1">
    <property type="nucleotide sequence ID" value="NZ_CP027431.1"/>
</dbReference>
<dbReference type="EMBL" id="WERV01000002">
    <property type="protein sequence ID" value="MDV7714763.1"/>
    <property type="molecule type" value="Genomic_DNA"/>
</dbReference>
<dbReference type="Proteomes" id="UP000181728">
    <property type="component" value="Unassembled WGS sequence"/>
</dbReference>
<dbReference type="Pfam" id="PF02565">
    <property type="entry name" value="RecO_C"/>
    <property type="match status" value="1"/>
</dbReference>
<evidence type="ECO:0000256" key="7">
    <source>
        <dbReference type="HAMAP-Rule" id="MF_00201"/>
    </source>
</evidence>
<evidence type="ECO:0000313" key="9">
    <source>
        <dbReference type="EMBL" id="MDV7714763.1"/>
    </source>
</evidence>
<evidence type="ECO:0000313" key="10">
    <source>
        <dbReference type="EMBL" id="OIM21313.1"/>
    </source>
</evidence>
<dbReference type="GO" id="GO:0006310">
    <property type="term" value="P:DNA recombination"/>
    <property type="evidence" value="ECO:0007669"/>
    <property type="project" value="UniProtKB-UniRule"/>
</dbReference>
<protein>
    <recommendedName>
        <fullName evidence="2 7">DNA repair protein RecO</fullName>
    </recommendedName>
    <alternativeName>
        <fullName evidence="6 7">Recombination protein O</fullName>
    </alternativeName>
</protein>
<dbReference type="EMBL" id="MLOK01000037">
    <property type="protein sequence ID" value="OIM21313.1"/>
    <property type="molecule type" value="Genomic_DNA"/>
</dbReference>
<evidence type="ECO:0000313" key="11">
    <source>
        <dbReference type="EMBL" id="VDB98162.1"/>
    </source>
</evidence>
<dbReference type="AlphaFoldDB" id="A0A483B7K6"/>
<dbReference type="GO" id="GO:0006302">
    <property type="term" value="P:double-strand break repair"/>
    <property type="evidence" value="ECO:0007669"/>
    <property type="project" value="TreeGrafter"/>
</dbReference>
<reference evidence="10 12" key="1">
    <citation type="journal article" date="2016" name="BMC Genomics">
        <title>Consensus pan-genome assembly of the specialised wine bacterium Oenococcus oeni.</title>
        <authorList>
            <person name="Sternes P.R."/>
            <person name="Borneman A.R."/>
        </authorList>
    </citation>
    <scope>NUCLEOTIDE SEQUENCE [LARGE SCALE GENOMIC DNA]</scope>
    <source>
        <strain evidence="10 12">AWRIB661</strain>
    </source>
</reference>
<reference evidence="11 13" key="2">
    <citation type="submission" date="2018-08" db="EMBL/GenBank/DDBJ databases">
        <authorList>
            <person name="Lorentzen P. G. S. M."/>
        </authorList>
    </citation>
    <scope>NUCLEOTIDE SEQUENCE [LARGE SCALE GENOMIC DNA]</scope>
    <source>
        <strain evidence="11 13">CRBO_1381</strain>
    </source>
</reference>
<dbReference type="InterPro" id="IPR003717">
    <property type="entry name" value="RecO"/>
</dbReference>